<dbReference type="EMBL" id="CP117269">
    <property type="protein sequence ID" value="WFS26218.1"/>
    <property type="molecule type" value="Genomic_DNA"/>
</dbReference>
<evidence type="ECO:0000313" key="2">
    <source>
        <dbReference type="Proteomes" id="UP000318939"/>
    </source>
</evidence>
<sequence>MEDAGNNIVVSVPHVGLGKHSARGFALDQFARQQGYQSFAEWSVHCFDQALQISGEVRESDSIDVTIPSDEPAGILLKTFGYEVVLRLQKAESYE</sequence>
<geneLocation type="plasmid" evidence="1 2">
    <name>pTi6.2</name>
</geneLocation>
<keyword evidence="2" id="KW-1185">Reference proteome</keyword>
<reference evidence="1" key="2">
    <citation type="journal article" date="2023" name="MicrobiologyOpen">
        <title>Genomics of the tumorigenes clade of the family Rhizobiaceae and description of Rhizobium rhododendri sp. nov.</title>
        <authorList>
            <person name="Kuzmanovic N."/>
            <person name="diCenzo G.C."/>
            <person name="Bunk B."/>
            <person name="Sproeer C."/>
            <person name="Fruehling A."/>
            <person name="Neumann-Schaal M."/>
            <person name="Overmann J."/>
            <person name="Smalla K."/>
        </authorList>
    </citation>
    <scope>NUCLEOTIDE SEQUENCE</scope>
    <source>
        <strain evidence="1">Rho-6.2</strain>
        <plasmid evidence="1">pTi6.2</plasmid>
    </source>
</reference>
<keyword evidence="1" id="KW-0614">Plasmid</keyword>
<dbReference type="Proteomes" id="UP000318939">
    <property type="component" value="Plasmid pTi6.2"/>
</dbReference>
<accession>A0ABY8IR64</accession>
<evidence type="ECO:0000313" key="1">
    <source>
        <dbReference type="EMBL" id="WFS26218.1"/>
    </source>
</evidence>
<reference evidence="1" key="1">
    <citation type="journal article" date="2019" name="Phytopathology">
        <title>A Novel Group of Rhizobium tumorigenes-Like Agrobacteria Associated with Crown Gall Disease of Rhododendron and Blueberry.</title>
        <authorList>
            <person name="Kuzmanovic N."/>
            <person name="Behrens P."/>
            <person name="Idczak E."/>
            <person name="Wagner S."/>
            <person name="Gotz M."/>
            <person name="Sproer C."/>
            <person name="Bunk B."/>
            <person name="Overmann J."/>
            <person name="Smalla K."/>
        </authorList>
    </citation>
    <scope>NUCLEOTIDE SEQUENCE</scope>
    <source>
        <strain evidence="1">Rho-6.2</strain>
    </source>
</reference>
<gene>
    <name evidence="1" type="ORF">PR018_26475</name>
</gene>
<dbReference type="RefSeq" id="WP_142832468.1">
    <property type="nucleotide sequence ID" value="NZ_CP117269.1"/>
</dbReference>
<name>A0ABY8IR64_9HYPH</name>
<protein>
    <submittedName>
        <fullName evidence="1">Uncharacterized protein</fullName>
    </submittedName>
</protein>
<proteinExistence type="predicted"/>
<organism evidence="1 2">
    <name type="scientific">Rhizobium rhododendri</name>
    <dbReference type="NCBI Taxonomy" id="2506430"/>
    <lineage>
        <taxon>Bacteria</taxon>
        <taxon>Pseudomonadati</taxon>
        <taxon>Pseudomonadota</taxon>
        <taxon>Alphaproteobacteria</taxon>
        <taxon>Hyphomicrobiales</taxon>
        <taxon>Rhizobiaceae</taxon>
        <taxon>Rhizobium/Agrobacterium group</taxon>
        <taxon>Rhizobium</taxon>
    </lineage>
</organism>